<evidence type="ECO:0000256" key="12">
    <source>
        <dbReference type="ARBA" id="ARBA00023125"/>
    </source>
</evidence>
<evidence type="ECO:0000313" key="17">
    <source>
        <dbReference type="EMBL" id="KAG9391898.1"/>
    </source>
</evidence>
<dbReference type="GO" id="GO:0006260">
    <property type="term" value="P:DNA replication"/>
    <property type="evidence" value="ECO:0007669"/>
    <property type="project" value="UniProtKB-KW"/>
</dbReference>
<evidence type="ECO:0000256" key="1">
    <source>
        <dbReference type="ARBA" id="ARBA00001936"/>
    </source>
</evidence>
<evidence type="ECO:0000256" key="5">
    <source>
        <dbReference type="ARBA" id="ARBA00022705"/>
    </source>
</evidence>
<evidence type="ECO:0000256" key="3">
    <source>
        <dbReference type="ARBA" id="ARBA00022679"/>
    </source>
</evidence>
<evidence type="ECO:0000256" key="7">
    <source>
        <dbReference type="ARBA" id="ARBA00022723"/>
    </source>
</evidence>
<dbReference type="GO" id="GO:0003723">
    <property type="term" value="F:RNA binding"/>
    <property type="evidence" value="ECO:0007669"/>
    <property type="project" value="InterPro"/>
</dbReference>
<dbReference type="EMBL" id="JAHDYR010000045">
    <property type="protein sequence ID" value="KAG9391898.1"/>
    <property type="molecule type" value="Genomic_DNA"/>
</dbReference>
<dbReference type="GO" id="GO:0016779">
    <property type="term" value="F:nucleotidyltransferase activity"/>
    <property type="evidence" value="ECO:0007669"/>
    <property type="project" value="UniProtKB-KW"/>
</dbReference>
<dbReference type="AlphaFoldDB" id="A0A8J6E0A0"/>
<evidence type="ECO:0000256" key="9">
    <source>
        <dbReference type="ARBA" id="ARBA00022759"/>
    </source>
</evidence>
<evidence type="ECO:0000256" key="13">
    <source>
        <dbReference type="ARBA" id="ARBA00023268"/>
    </source>
</evidence>
<evidence type="ECO:0000256" key="14">
    <source>
        <dbReference type="ARBA" id="ARBA00030754"/>
    </source>
</evidence>
<protein>
    <recommendedName>
        <fullName evidence="14">ATP-dependent helicase Rep</fullName>
    </recommendedName>
    <alternativeName>
        <fullName evidence="15">RepP</fullName>
    </alternativeName>
</protein>
<sequence length="295" mass="34467">MQAKTWFLTYPRWNAESPVDFDTIIQELEKVLEREFSRSIEAYIIAREKHRDTEPDSNNNLHFHVFLKLNKRMQWTAKTRPNAWDLWGNHPNVQTCRSPEAVEKYCQKDGDFVAKGIDLHAKAKKRKAYNLDLFTRDPIELVKDGLVNPAQYLNCVKAQAHYKLHAEPQTHADDVRGVWIWGEPGVGKSHAARHEYGESLFIKAQNKWWDGYNGEKAVILDDLDTPVLNHYLKIWADRWSCSGEVKGSTVPLKHEKFIVTSNYPIEHFTEGDTAMNEALTRRFKVRHLQKLRDRM</sequence>
<dbReference type="SUPFAM" id="SSF52540">
    <property type="entry name" value="P-loop containing nucleoside triphosphate hydrolases"/>
    <property type="match status" value="1"/>
</dbReference>
<accession>A0A8J6E0A0</accession>
<keyword evidence="5" id="KW-0235">DNA replication</keyword>
<gene>
    <name evidence="17" type="ORF">J8273_6784</name>
</gene>
<keyword evidence="7" id="KW-0479">Metal-binding</keyword>
<evidence type="ECO:0000259" key="16">
    <source>
        <dbReference type="PROSITE" id="PS52020"/>
    </source>
</evidence>
<evidence type="ECO:0000256" key="4">
    <source>
        <dbReference type="ARBA" id="ARBA00022695"/>
    </source>
</evidence>
<dbReference type="SUPFAM" id="SSF55464">
    <property type="entry name" value="Origin of replication-binding domain, RBD-like"/>
    <property type="match status" value="1"/>
</dbReference>
<dbReference type="InterPro" id="IPR027417">
    <property type="entry name" value="P-loop_NTPase"/>
</dbReference>
<keyword evidence="13" id="KW-0511">Multifunctional enzyme</keyword>
<dbReference type="GO" id="GO:0000166">
    <property type="term" value="F:nucleotide binding"/>
    <property type="evidence" value="ECO:0007669"/>
    <property type="project" value="UniProtKB-KW"/>
</dbReference>
<evidence type="ECO:0000313" key="18">
    <source>
        <dbReference type="Proteomes" id="UP000717585"/>
    </source>
</evidence>
<keyword evidence="3" id="KW-0808">Transferase</keyword>
<dbReference type="PROSITE" id="PS52020">
    <property type="entry name" value="CRESS_DNA_REP"/>
    <property type="match status" value="1"/>
</dbReference>
<comment type="caution">
    <text evidence="17">The sequence shown here is derived from an EMBL/GenBank/DDBJ whole genome shotgun (WGS) entry which is preliminary data.</text>
</comment>
<organism evidence="17 18">
    <name type="scientific">Carpediemonas membranifera</name>
    <dbReference type="NCBI Taxonomy" id="201153"/>
    <lineage>
        <taxon>Eukaryota</taxon>
        <taxon>Metamonada</taxon>
        <taxon>Carpediemonas-like organisms</taxon>
        <taxon>Carpediemonas</taxon>
    </lineage>
</organism>
<dbReference type="GO" id="GO:0046872">
    <property type="term" value="F:metal ion binding"/>
    <property type="evidence" value="ECO:0007669"/>
    <property type="project" value="UniProtKB-KW"/>
</dbReference>
<evidence type="ECO:0000256" key="11">
    <source>
        <dbReference type="ARBA" id="ARBA00023124"/>
    </source>
</evidence>
<dbReference type="GO" id="GO:0003677">
    <property type="term" value="F:DNA binding"/>
    <property type="evidence" value="ECO:0007669"/>
    <property type="project" value="UniProtKB-KW"/>
</dbReference>
<evidence type="ECO:0000256" key="2">
    <source>
        <dbReference type="ARBA" id="ARBA00008545"/>
    </source>
</evidence>
<dbReference type="GO" id="GO:0003724">
    <property type="term" value="F:RNA helicase activity"/>
    <property type="evidence" value="ECO:0007669"/>
    <property type="project" value="InterPro"/>
</dbReference>
<keyword evidence="11" id="KW-0190">Covalent protein-DNA linkage</keyword>
<dbReference type="InterPro" id="IPR000605">
    <property type="entry name" value="Helicase_SF3_ssDNA/RNA_vir"/>
</dbReference>
<dbReference type="InterPro" id="IPR049912">
    <property type="entry name" value="CRESS_DNA_REP"/>
</dbReference>
<evidence type="ECO:0000256" key="15">
    <source>
        <dbReference type="ARBA" id="ARBA00032243"/>
    </source>
</evidence>
<keyword evidence="10" id="KW-0378">Hydrolase</keyword>
<dbReference type="Gene3D" id="3.40.1310.20">
    <property type="match status" value="1"/>
</dbReference>
<keyword evidence="8" id="KW-0547">Nucleotide-binding</keyword>
<dbReference type="GO" id="GO:0016787">
    <property type="term" value="F:hydrolase activity"/>
    <property type="evidence" value="ECO:0007669"/>
    <property type="project" value="UniProtKB-KW"/>
</dbReference>
<dbReference type="GO" id="GO:0004519">
    <property type="term" value="F:endonuclease activity"/>
    <property type="evidence" value="ECO:0007669"/>
    <property type="project" value="UniProtKB-KW"/>
</dbReference>
<dbReference type="Pfam" id="PF00799">
    <property type="entry name" value="Gemini_AL1"/>
    <property type="match status" value="1"/>
</dbReference>
<keyword evidence="4" id="KW-0548">Nucleotidyltransferase</keyword>
<evidence type="ECO:0000256" key="8">
    <source>
        <dbReference type="ARBA" id="ARBA00022741"/>
    </source>
</evidence>
<keyword evidence="12" id="KW-0238">DNA-binding</keyword>
<reference evidence="17" key="1">
    <citation type="submission" date="2021-05" db="EMBL/GenBank/DDBJ databases">
        <title>A free-living protist that lacks canonical eukaryotic 1 DNA replication and segregation systems.</title>
        <authorList>
            <person name="Salas-Leiva D.E."/>
            <person name="Tromer E.C."/>
            <person name="Curtis B.A."/>
            <person name="Jerlstrom-Hultqvist J."/>
            <person name="Kolisko M."/>
            <person name="Yi Z."/>
            <person name="Salas-Leiva J.S."/>
            <person name="Gallot-Lavallee L."/>
            <person name="Kops G.J.P.L."/>
            <person name="Archibald J.M."/>
            <person name="Simpson A.G.B."/>
            <person name="Roger A.J."/>
        </authorList>
    </citation>
    <scope>NUCLEOTIDE SEQUENCE</scope>
    <source>
        <strain evidence="17">BICM</strain>
    </source>
</reference>
<keyword evidence="18" id="KW-1185">Reference proteome</keyword>
<comment type="similarity">
    <text evidence="2">Belongs to the nanoviruses/circoviruses replication-associated protein family.</text>
</comment>
<comment type="cofactor">
    <cofactor evidence="1">
        <name>Mn(2+)</name>
        <dbReference type="ChEBI" id="CHEBI:29035"/>
    </cofactor>
</comment>
<feature type="domain" description="CRESS-DNA virus Rep endonuclease" evidence="16">
    <location>
        <begin position="1"/>
        <end position="118"/>
    </location>
</feature>
<proteinExistence type="inferred from homology"/>
<dbReference type="OrthoDB" id="5863943at2759"/>
<name>A0A8J6E0A0_9EUKA</name>
<evidence type="ECO:0000256" key="6">
    <source>
        <dbReference type="ARBA" id="ARBA00022722"/>
    </source>
</evidence>
<dbReference type="Pfam" id="PF00910">
    <property type="entry name" value="RNA_helicase"/>
    <property type="match status" value="1"/>
</dbReference>
<keyword evidence="6" id="KW-0540">Nuclease</keyword>
<dbReference type="Proteomes" id="UP000717585">
    <property type="component" value="Unassembled WGS sequence"/>
</dbReference>
<keyword evidence="9" id="KW-0255">Endonuclease</keyword>
<evidence type="ECO:0000256" key="10">
    <source>
        <dbReference type="ARBA" id="ARBA00022801"/>
    </source>
</evidence>